<keyword evidence="2" id="KW-1185">Reference proteome</keyword>
<organism evidence="1 2">
    <name type="scientific">Chlamydia pecorum (strain ATCC VR-628 / DSM 29919 / E58)</name>
    <name type="common">Chlamydophila pecorum</name>
    <dbReference type="NCBI Taxonomy" id="331635"/>
    <lineage>
        <taxon>Bacteria</taxon>
        <taxon>Pseudomonadati</taxon>
        <taxon>Chlamydiota</taxon>
        <taxon>Chlamydiia</taxon>
        <taxon>Chlamydiales</taxon>
        <taxon>Chlamydiaceae</taxon>
        <taxon>Chlamydia/Chlamydophila group</taxon>
        <taxon>Chlamydia</taxon>
    </lineage>
</organism>
<evidence type="ECO:0000313" key="2">
    <source>
        <dbReference type="Proteomes" id="UP000008305"/>
    </source>
</evidence>
<sequence length="51" mass="5956">MPSLLFISLNIEKLCPILKQVLPSFFTLSKINKILIYNTIKERSHKNNKLL</sequence>
<reference evidence="1 2" key="1">
    <citation type="journal article" date="2011" name="J. Bacteriol.">
        <title>Genome sequence of the obligate intracellular animal pathogen Chlamydia pecorum E58.</title>
        <authorList>
            <person name="Mojica S."/>
            <person name="Huot Creasy H."/>
            <person name="Daugherty S."/>
            <person name="Read T.D."/>
            <person name="Kim T."/>
            <person name="Kaltenboeck B."/>
            <person name="Bavoil P."/>
            <person name="Myers G.S."/>
        </authorList>
    </citation>
    <scope>NUCLEOTIDE SEQUENCE [LARGE SCALE GENOMIC DNA]</scope>
    <source>
        <strain evidence="1 2">E58</strain>
    </source>
</reference>
<evidence type="ECO:0000313" key="1">
    <source>
        <dbReference type="EMBL" id="AEB41716.1"/>
    </source>
</evidence>
<name>A0AA34RDG9_CHLPE</name>
<dbReference type="AlphaFoldDB" id="A0AA34RDG9"/>
<dbReference type="Proteomes" id="UP000008305">
    <property type="component" value="Chromosome"/>
</dbReference>
<protein>
    <submittedName>
        <fullName evidence="1">Uncharacterized protein</fullName>
    </submittedName>
</protein>
<gene>
    <name evidence="1" type="ordered locus">G5S_0769</name>
</gene>
<dbReference type="EMBL" id="CP002608">
    <property type="protein sequence ID" value="AEB41716.1"/>
    <property type="molecule type" value="Genomic_DNA"/>
</dbReference>
<accession>A0AA34RDG9</accession>
<proteinExistence type="predicted"/>
<dbReference type="KEGG" id="cpm:G5S_0769"/>